<feature type="compositionally biased region" description="Pro residues" evidence="7">
    <location>
        <begin position="707"/>
        <end position="720"/>
    </location>
</feature>
<dbReference type="InterPro" id="IPR008967">
    <property type="entry name" value="p53-like_TF_DNA-bd_sf"/>
</dbReference>
<proteinExistence type="inferred from homology"/>
<evidence type="ECO:0000256" key="2">
    <source>
        <dbReference type="ARBA" id="ARBA00009704"/>
    </source>
</evidence>
<evidence type="ECO:0000256" key="4">
    <source>
        <dbReference type="ARBA" id="ARBA00023125"/>
    </source>
</evidence>
<feature type="domain" description="RBP-J/Cbf11/Cbf12 DNA binding" evidence="8">
    <location>
        <begin position="793"/>
        <end position="951"/>
    </location>
</feature>
<comment type="similarity">
    <text evidence="2">Belongs to the Su(H) family.</text>
</comment>
<keyword evidence="11" id="KW-1185">Reference proteome</keyword>
<feature type="domain" description="Beta-trefoil DNA-binding" evidence="9">
    <location>
        <begin position="952"/>
        <end position="1250"/>
    </location>
</feature>
<dbReference type="SUPFAM" id="SSF110217">
    <property type="entry name" value="DNA-binding protein LAG-1 (CSL)"/>
    <property type="match status" value="1"/>
</dbReference>
<keyword evidence="6" id="KW-0539">Nucleus</keyword>
<dbReference type="GO" id="GO:0001228">
    <property type="term" value="F:DNA-binding transcription activator activity, RNA polymerase II-specific"/>
    <property type="evidence" value="ECO:0007669"/>
    <property type="project" value="InterPro"/>
</dbReference>
<dbReference type="PANTHER" id="PTHR10665">
    <property type="entry name" value="RECOMBINING BINDING PROTEIN SUPPRESSOR OF HAIRLESS"/>
    <property type="match status" value="1"/>
</dbReference>
<evidence type="ECO:0000313" key="10">
    <source>
        <dbReference type="EMBL" id="CAG8544350.1"/>
    </source>
</evidence>
<dbReference type="InterPro" id="IPR015350">
    <property type="entry name" value="Beta-trefoil_DNA-bd_dom"/>
</dbReference>
<dbReference type="InterPro" id="IPR040159">
    <property type="entry name" value="CLS_fam"/>
</dbReference>
<feature type="compositionally biased region" description="Polar residues" evidence="7">
    <location>
        <begin position="291"/>
        <end position="303"/>
    </location>
</feature>
<dbReference type="SMART" id="SM01267">
    <property type="entry name" value="LAG1_DNAbind"/>
    <property type="match status" value="1"/>
</dbReference>
<feature type="region of interest" description="Disordered" evidence="7">
    <location>
        <begin position="1414"/>
        <end position="1445"/>
    </location>
</feature>
<keyword evidence="4" id="KW-0238">DNA-binding</keyword>
<feature type="compositionally biased region" description="Polar residues" evidence="7">
    <location>
        <begin position="413"/>
        <end position="430"/>
    </location>
</feature>
<comment type="caution">
    <text evidence="10">The sequence shown here is derived from an EMBL/GenBank/DDBJ whole genome shotgun (WGS) entry which is preliminary data.</text>
</comment>
<dbReference type="Gene3D" id="2.60.40.10">
    <property type="entry name" value="Immunoglobulins"/>
    <property type="match status" value="1"/>
</dbReference>
<feature type="compositionally biased region" description="Low complexity" evidence="7">
    <location>
        <begin position="398"/>
        <end position="412"/>
    </location>
</feature>
<dbReference type="EMBL" id="CAJVPL010000974">
    <property type="protein sequence ID" value="CAG8544350.1"/>
    <property type="molecule type" value="Genomic_DNA"/>
</dbReference>
<dbReference type="Pfam" id="PF20144">
    <property type="entry name" value="TIG_SUH"/>
    <property type="match status" value="1"/>
</dbReference>
<keyword evidence="5" id="KW-0804">Transcription</keyword>
<dbReference type="GO" id="GO:0000978">
    <property type="term" value="F:RNA polymerase II cis-regulatory region sequence-specific DNA binding"/>
    <property type="evidence" value="ECO:0007669"/>
    <property type="project" value="InterPro"/>
</dbReference>
<evidence type="ECO:0000256" key="1">
    <source>
        <dbReference type="ARBA" id="ARBA00004123"/>
    </source>
</evidence>
<feature type="compositionally biased region" description="Polar residues" evidence="7">
    <location>
        <begin position="448"/>
        <end position="457"/>
    </location>
</feature>
<dbReference type="SMART" id="SM01268">
    <property type="entry name" value="BTD"/>
    <property type="match status" value="1"/>
</dbReference>
<dbReference type="GO" id="GO:0005634">
    <property type="term" value="C:nucleus"/>
    <property type="evidence" value="ECO:0007669"/>
    <property type="project" value="UniProtKB-SubCell"/>
</dbReference>
<dbReference type="InterPro" id="IPR013783">
    <property type="entry name" value="Ig-like_fold"/>
</dbReference>
<feature type="compositionally biased region" description="Low complexity" evidence="7">
    <location>
        <begin position="1430"/>
        <end position="1445"/>
    </location>
</feature>
<dbReference type="InterPro" id="IPR036358">
    <property type="entry name" value="BTD_sf"/>
</dbReference>
<dbReference type="InterPro" id="IPR014756">
    <property type="entry name" value="Ig_E-set"/>
</dbReference>
<feature type="region of interest" description="Disordered" evidence="7">
    <location>
        <begin position="395"/>
        <end position="467"/>
    </location>
</feature>
<feature type="compositionally biased region" description="Low complexity" evidence="7">
    <location>
        <begin position="308"/>
        <end position="325"/>
    </location>
</feature>
<dbReference type="InterPro" id="IPR037095">
    <property type="entry name" value="RBP-J/Cbf11_DNA-bd_sf"/>
</dbReference>
<dbReference type="SUPFAM" id="SSF81296">
    <property type="entry name" value="E set domains"/>
    <property type="match status" value="1"/>
</dbReference>
<keyword evidence="3" id="KW-0805">Transcription regulation</keyword>
<feature type="region of interest" description="Disordered" evidence="7">
    <location>
        <begin position="1"/>
        <end position="21"/>
    </location>
</feature>
<accession>A0A9N9AVZ5</accession>
<feature type="region of interest" description="Disordered" evidence="7">
    <location>
        <begin position="291"/>
        <end position="339"/>
    </location>
</feature>
<feature type="region of interest" description="Disordered" evidence="7">
    <location>
        <begin position="694"/>
        <end position="729"/>
    </location>
</feature>
<evidence type="ECO:0000256" key="6">
    <source>
        <dbReference type="ARBA" id="ARBA00023242"/>
    </source>
</evidence>
<organism evidence="10 11">
    <name type="scientific">Ambispora gerdemannii</name>
    <dbReference type="NCBI Taxonomy" id="144530"/>
    <lineage>
        <taxon>Eukaryota</taxon>
        <taxon>Fungi</taxon>
        <taxon>Fungi incertae sedis</taxon>
        <taxon>Mucoromycota</taxon>
        <taxon>Glomeromycotina</taxon>
        <taxon>Glomeromycetes</taxon>
        <taxon>Archaeosporales</taxon>
        <taxon>Ambisporaceae</taxon>
        <taxon>Ambispora</taxon>
    </lineage>
</organism>
<protein>
    <submittedName>
        <fullName evidence="10">8423_t:CDS:1</fullName>
    </submittedName>
</protein>
<dbReference type="FunFam" id="2.60.40.1450:FF:000003">
    <property type="entry name" value="Related to J kappa-recombination signal binding protein"/>
    <property type="match status" value="1"/>
</dbReference>
<gene>
    <name evidence="10" type="ORF">AGERDE_LOCUS6346</name>
</gene>
<dbReference type="Pfam" id="PF09270">
    <property type="entry name" value="BTD"/>
    <property type="match status" value="1"/>
</dbReference>
<reference evidence="10" key="1">
    <citation type="submission" date="2021-06" db="EMBL/GenBank/DDBJ databases">
        <authorList>
            <person name="Kallberg Y."/>
            <person name="Tangrot J."/>
            <person name="Rosling A."/>
        </authorList>
    </citation>
    <scope>NUCLEOTIDE SEQUENCE</scope>
    <source>
        <strain evidence="10">MT106</strain>
    </source>
</reference>
<evidence type="ECO:0000259" key="8">
    <source>
        <dbReference type="SMART" id="SM01267"/>
    </source>
</evidence>
<evidence type="ECO:0000313" key="11">
    <source>
        <dbReference type="Proteomes" id="UP000789831"/>
    </source>
</evidence>
<evidence type="ECO:0000256" key="3">
    <source>
        <dbReference type="ARBA" id="ARBA00023015"/>
    </source>
</evidence>
<dbReference type="OrthoDB" id="5600360at2759"/>
<dbReference type="InterPro" id="IPR038007">
    <property type="entry name" value="RBP-Jkappa_IPT"/>
</dbReference>
<dbReference type="SUPFAM" id="SSF49417">
    <property type="entry name" value="p53-like transcription factors"/>
    <property type="match status" value="1"/>
</dbReference>
<feature type="region of interest" description="Disordered" evidence="7">
    <location>
        <begin position="1208"/>
        <end position="1231"/>
    </location>
</feature>
<dbReference type="Gene3D" id="2.60.40.1450">
    <property type="entry name" value="LAG1, DNA binding domain"/>
    <property type="match status" value="1"/>
</dbReference>
<comment type="subcellular location">
    <subcellularLocation>
        <location evidence="1">Nucleus</location>
    </subcellularLocation>
</comment>
<sequence>MTQSTSTYPTTTTDMFGVSNNGSSNGNSCSFQTVMQQHHPHQHYFSITSGITGVYNNCAATLPSKKRKQQPPLPQEYHQNYTLANSCSPVASLSSSTELYLLHQKNNNSPSSTIYMPQQQQQLQYHPHSQLNNCQMNANQNLFQPPTAVWSDYVRSNPPSPSFSPPLSAAATSDTCTSSNNSKWNEACRAAANISSDALVSYHNYHNHVLPGYLYTNSFNPAAAAFALPQDFTTNGGDVNVDHGSGNSDSNNGVHETISESFEYNNGNISPNMSASTTPLLTYGDVIMTSTTGTGHESHQQLAPANFPSPVSTSSSTSPLTSPSSSSPPPSSSYNNCNNKSIGNGYQLIMKSNSNTNGGNGGLINYPCSHQTFKPQTNLLDQLAVANATVAAQDKTNKMQQQQNQFHINTQTSQQSREQLSNQEKQSSSETKPKRKSSRSTQAKKDQQAAQNTQQVSIKDAQESSRLINRRQNLTQLNIDTTATQSPSSYYQLSSAEFNFTPDTPSSSATVTLSASAPVFLPNSDFLADVNNQIMNNGFGVAGIDSNLSIDTSLFEVATTALSPSSSRTSNYDSVAAATSGGSIFSVDQIMDNLTTVTPAAISTLDQHFSPQPTFTELLTQTPPNAIMDSNSAEDMDTRADYFNRKISRQQQDSANGFVDSDCQHHAPITPMRRRSSIMSIPPNIKYEQTVTTPVLSPPETPKEFYPSPPSASSPSPPHTPTTTYGRRVSISPTILEEDEDALSSINPDMNMNGVSVLSSSIPLNLTNSVELMKPTIQQYLSSSNPASLGEKTVMVLTSKVAQKSYGTEKRFLCPPPTTLILGSNWWTPSQSTTSDGIVGNGATAPTTTTLSAPKITVGISGEQGHQQGILEWISPTGNPLDPSACSEMAFSGKCVSKHLYINDADEKRKRVEVLVKIVSPLGHNFGTFPSKPIKVISKPSKKRQSVKNMELCIHHGTTISLFNRIRSQTVSTKYLGVSMHSASQNYAQWSYSGGVATMEQPSPCFVARTGSWDPFIIWIVDTNYVKNSIKANSSTPIPIHYNQPVVLQCLTTGMTSPVMVIRKVDKGSNVIGGGLLDNIGMYGDGEEALGDPVSQLHKVAFQIKDTNAANASQMFSSPNQTHPPGPGTYLACLGDVVGMQRANEGRKMIAPSTPTTTTLNHSTFLDMMINSPSMPSSTTNTDYTPEIAAAWNFASAASMSESRVVQSEGGKAIRKRRVSTSVAVKPTTPVSKSIKNRRRVNSLSGVASEVDLARIVTDGRGNTNNSNARNVNDNAGAIWTEDVTDSAVWTIVGTDCATYTFYSPPTIVTRQLESTSLSGNCHHHLQHQIPPPPPSTPVTPIPIVTNITTATATTTSSSSSSASSTTSNTITMYGENFTRDLTVWFGDLPSPRTEFRSRECLVCWLPDELLSPFGGENQNNHKNSDVTENSSMSNNRRGSSSHQQLLLQQHHLLHTQNGGARPILLSRNDGVVFRTGKFYPG</sequence>
<evidence type="ECO:0000256" key="7">
    <source>
        <dbReference type="SAM" id="MobiDB-lite"/>
    </source>
</evidence>
<dbReference type="InterPro" id="IPR015351">
    <property type="entry name" value="RBP-J/Cbf11/Cbf12_DNA-bd"/>
</dbReference>
<dbReference type="Pfam" id="PF09271">
    <property type="entry name" value="LAG1-DNAbind"/>
    <property type="match status" value="1"/>
</dbReference>
<evidence type="ECO:0000256" key="5">
    <source>
        <dbReference type="ARBA" id="ARBA00023163"/>
    </source>
</evidence>
<evidence type="ECO:0000259" key="9">
    <source>
        <dbReference type="SMART" id="SM01268"/>
    </source>
</evidence>
<name>A0A9N9AVZ5_9GLOM</name>
<dbReference type="Proteomes" id="UP000789831">
    <property type="component" value="Unassembled WGS sequence"/>
</dbReference>